<comment type="caution">
    <text evidence="11">The sequence shown here is derived from an EMBL/GenBank/DDBJ whole genome shotgun (WGS) entry which is preliminary data.</text>
</comment>
<evidence type="ECO:0000256" key="4">
    <source>
        <dbReference type="ARBA" id="ARBA00013208"/>
    </source>
</evidence>
<keyword evidence="12" id="KW-1185">Reference proteome</keyword>
<dbReference type="RefSeq" id="WP_036689927.1">
    <property type="nucleotide sequence ID" value="NZ_JNVM01000030.1"/>
</dbReference>
<evidence type="ECO:0000256" key="1">
    <source>
        <dbReference type="ARBA" id="ARBA00000677"/>
    </source>
</evidence>
<dbReference type="NCBIfam" id="TIGR02227">
    <property type="entry name" value="sigpep_I_bact"/>
    <property type="match status" value="1"/>
</dbReference>
<dbReference type="PROSITE" id="PS00501">
    <property type="entry name" value="SPASE_I_1"/>
    <property type="match status" value="1"/>
</dbReference>
<dbReference type="eggNOG" id="COG0681">
    <property type="taxonomic scope" value="Bacteria"/>
</dbReference>
<dbReference type="Proteomes" id="UP000028123">
    <property type="component" value="Unassembled WGS sequence"/>
</dbReference>
<dbReference type="InterPro" id="IPR019533">
    <property type="entry name" value="Peptidase_S26"/>
</dbReference>
<dbReference type="PRINTS" id="PR00727">
    <property type="entry name" value="LEADERPTASE"/>
</dbReference>
<dbReference type="CDD" id="cd06530">
    <property type="entry name" value="S26_SPase_I"/>
    <property type="match status" value="1"/>
</dbReference>
<evidence type="ECO:0000256" key="9">
    <source>
        <dbReference type="RuleBase" id="RU362042"/>
    </source>
</evidence>
<keyword evidence="8" id="KW-0472">Membrane</keyword>
<comment type="catalytic activity">
    <reaction evidence="1 8">
        <text>Cleavage of hydrophobic, N-terminal signal or leader sequences from secreted and periplasmic proteins.</text>
        <dbReference type="EC" id="3.4.21.89"/>
    </reaction>
</comment>
<dbReference type="InterPro" id="IPR000223">
    <property type="entry name" value="Pept_S26A_signal_pept_1"/>
</dbReference>
<dbReference type="AlphaFoldDB" id="A0A081NWU7"/>
<dbReference type="PROSITE" id="PS00761">
    <property type="entry name" value="SPASE_I_3"/>
    <property type="match status" value="1"/>
</dbReference>
<dbReference type="GO" id="GO:0005886">
    <property type="term" value="C:plasma membrane"/>
    <property type="evidence" value="ECO:0007669"/>
    <property type="project" value="UniProtKB-SubCell"/>
</dbReference>
<evidence type="ECO:0000256" key="8">
    <source>
        <dbReference type="RuleBase" id="RU003993"/>
    </source>
</evidence>
<evidence type="ECO:0000256" key="2">
    <source>
        <dbReference type="ARBA" id="ARBA00004401"/>
    </source>
</evidence>
<dbReference type="InterPro" id="IPR019758">
    <property type="entry name" value="Pept_S26A_signal_pept_1_CS"/>
</dbReference>
<dbReference type="InterPro" id="IPR036286">
    <property type="entry name" value="LexA/Signal_pep-like_sf"/>
</dbReference>
<dbReference type="InterPro" id="IPR019756">
    <property type="entry name" value="Pept_S26A_signal_pept_1_Ser-AS"/>
</dbReference>
<dbReference type="Gene3D" id="2.10.109.10">
    <property type="entry name" value="Umud Fragment, subunit A"/>
    <property type="match status" value="1"/>
</dbReference>
<dbReference type="PANTHER" id="PTHR43390:SF1">
    <property type="entry name" value="CHLOROPLAST PROCESSING PEPTIDASE"/>
    <property type="match status" value="1"/>
</dbReference>
<dbReference type="GO" id="GO:0009003">
    <property type="term" value="F:signal peptidase activity"/>
    <property type="evidence" value="ECO:0007669"/>
    <property type="project" value="UniProtKB-EC"/>
</dbReference>
<dbReference type="EMBL" id="JNVM01000030">
    <property type="protein sequence ID" value="KEQ22920.1"/>
    <property type="molecule type" value="Genomic_DNA"/>
</dbReference>
<keyword evidence="8" id="KW-0812">Transmembrane</keyword>
<dbReference type="OrthoDB" id="9802919at2"/>
<dbReference type="Pfam" id="PF10502">
    <property type="entry name" value="Peptidase_S26"/>
    <property type="match status" value="1"/>
</dbReference>
<evidence type="ECO:0000259" key="10">
    <source>
        <dbReference type="Pfam" id="PF10502"/>
    </source>
</evidence>
<feature type="active site" evidence="7">
    <location>
        <position position="105"/>
    </location>
</feature>
<evidence type="ECO:0000256" key="6">
    <source>
        <dbReference type="ARBA" id="ARBA00022801"/>
    </source>
</evidence>
<dbReference type="EC" id="3.4.21.89" evidence="4 8"/>
<organism evidence="11 12">
    <name type="scientific">Paenibacillus tyrfis</name>
    <dbReference type="NCBI Taxonomy" id="1501230"/>
    <lineage>
        <taxon>Bacteria</taxon>
        <taxon>Bacillati</taxon>
        <taxon>Bacillota</taxon>
        <taxon>Bacilli</taxon>
        <taxon>Bacillales</taxon>
        <taxon>Paenibacillaceae</taxon>
        <taxon>Paenibacillus</taxon>
    </lineage>
</organism>
<keyword evidence="6 8" id="KW-0378">Hydrolase</keyword>
<comment type="subcellular location">
    <subcellularLocation>
        <location evidence="2">Cell membrane</location>
        <topology evidence="2">Single-pass type II membrane protein</topology>
    </subcellularLocation>
    <subcellularLocation>
        <location evidence="9">Membrane</location>
        <topology evidence="9">Single-pass type II membrane protein</topology>
    </subcellularLocation>
</comment>
<dbReference type="PANTHER" id="PTHR43390">
    <property type="entry name" value="SIGNAL PEPTIDASE I"/>
    <property type="match status" value="1"/>
</dbReference>
<feature type="domain" description="Peptidase S26" evidence="10">
    <location>
        <begin position="9"/>
        <end position="179"/>
    </location>
</feature>
<feature type="transmembrane region" description="Helical" evidence="8">
    <location>
        <begin position="12"/>
        <end position="30"/>
    </location>
</feature>
<dbReference type="GO" id="GO:0004252">
    <property type="term" value="F:serine-type endopeptidase activity"/>
    <property type="evidence" value="ECO:0007669"/>
    <property type="project" value="InterPro"/>
</dbReference>
<dbReference type="SUPFAM" id="SSF51306">
    <property type="entry name" value="LexA/Signal peptidase"/>
    <property type="match status" value="1"/>
</dbReference>
<evidence type="ECO:0000313" key="11">
    <source>
        <dbReference type="EMBL" id="KEQ22920.1"/>
    </source>
</evidence>
<evidence type="ECO:0000256" key="3">
    <source>
        <dbReference type="ARBA" id="ARBA00009370"/>
    </source>
</evidence>
<sequence>MHPLVKEIWAWVRSIAAAFALTLVIGIFVFQPTNVLGHSMDPTLHNEQRIYVSKLSHTFRYAPKYGDIVIIDSRVERERTLKDDVLEHPLLKFIRGSEDPNMYVKRVIGKPGDVLELKNNKVYRNGEPLEESYLNEPMQVLGEHQWTVPEGHIFVMGDNRNHSKDSREIGFIPLDHVLGIKM</sequence>
<evidence type="ECO:0000256" key="5">
    <source>
        <dbReference type="ARBA" id="ARBA00022670"/>
    </source>
</evidence>
<keyword evidence="5 8" id="KW-0645">Protease</keyword>
<dbReference type="InterPro" id="IPR019757">
    <property type="entry name" value="Pept_S26A_signal_pept_1_Lys-AS"/>
</dbReference>
<feature type="active site" evidence="7">
    <location>
        <position position="39"/>
    </location>
</feature>
<evidence type="ECO:0000313" key="12">
    <source>
        <dbReference type="Proteomes" id="UP000028123"/>
    </source>
</evidence>
<reference evidence="11 12" key="1">
    <citation type="submission" date="2014-06" db="EMBL/GenBank/DDBJ databases">
        <title>Draft genome sequence of Paenibacillus sp. MSt1.</title>
        <authorList>
            <person name="Aw Y.K."/>
            <person name="Ong K.S."/>
            <person name="Gan H.M."/>
            <person name="Lee S.M."/>
        </authorList>
    </citation>
    <scope>NUCLEOTIDE SEQUENCE [LARGE SCALE GENOMIC DNA]</scope>
    <source>
        <strain evidence="11 12">MSt1</strain>
    </source>
</reference>
<dbReference type="GO" id="GO:0006465">
    <property type="term" value="P:signal peptide processing"/>
    <property type="evidence" value="ECO:0007669"/>
    <property type="project" value="InterPro"/>
</dbReference>
<proteinExistence type="inferred from homology"/>
<name>A0A081NWU7_9BACL</name>
<evidence type="ECO:0000256" key="7">
    <source>
        <dbReference type="PIRSR" id="PIRSR600223-1"/>
    </source>
</evidence>
<keyword evidence="8" id="KW-1133">Transmembrane helix</keyword>
<comment type="similarity">
    <text evidence="3 9">Belongs to the peptidase S26 family.</text>
</comment>
<accession>A0A081NWU7</accession>
<dbReference type="PROSITE" id="PS00760">
    <property type="entry name" value="SPASE_I_2"/>
    <property type="match status" value="1"/>
</dbReference>
<gene>
    <name evidence="11" type="ORF">ET33_20210</name>
</gene>
<protein>
    <recommendedName>
        <fullName evidence="4 8">Signal peptidase I</fullName>
        <ecNumber evidence="4 8">3.4.21.89</ecNumber>
    </recommendedName>
</protein>